<keyword evidence="1" id="KW-1133">Transmembrane helix</keyword>
<sequence length="83" mass="8913">MIGAHMSENLRFMEALLRFANSALAVSVVAVVATVILAYPLADSLPMAAQIGAHIATLIFATTLKLSYVTRLVSLHRLGRPVH</sequence>
<organism evidence="2 3">
    <name type="scientific">Marinobacter zhanjiangensis</name>
    <dbReference type="NCBI Taxonomy" id="578215"/>
    <lineage>
        <taxon>Bacteria</taxon>
        <taxon>Pseudomonadati</taxon>
        <taxon>Pseudomonadota</taxon>
        <taxon>Gammaproteobacteria</taxon>
        <taxon>Pseudomonadales</taxon>
        <taxon>Marinobacteraceae</taxon>
        <taxon>Marinobacter</taxon>
    </lineage>
</organism>
<dbReference type="Proteomes" id="UP000601597">
    <property type="component" value="Unassembled WGS sequence"/>
</dbReference>
<keyword evidence="1" id="KW-0812">Transmembrane</keyword>
<proteinExistence type="predicted"/>
<reference evidence="3" key="1">
    <citation type="journal article" date="2019" name="Int. J. Syst. Evol. Microbiol.">
        <title>The Global Catalogue of Microorganisms (GCM) 10K type strain sequencing project: providing services to taxonomists for standard genome sequencing and annotation.</title>
        <authorList>
            <consortium name="The Broad Institute Genomics Platform"/>
            <consortium name="The Broad Institute Genome Sequencing Center for Infectious Disease"/>
            <person name="Wu L."/>
            <person name="Ma J."/>
        </authorList>
    </citation>
    <scope>NUCLEOTIDE SEQUENCE [LARGE SCALE GENOMIC DNA]</scope>
    <source>
        <strain evidence="3">KCTC 22280</strain>
    </source>
</reference>
<evidence type="ECO:0000313" key="3">
    <source>
        <dbReference type="Proteomes" id="UP000601597"/>
    </source>
</evidence>
<protein>
    <submittedName>
        <fullName evidence="2">Uncharacterized protein</fullName>
    </submittedName>
</protein>
<keyword evidence="1" id="KW-0472">Membrane</keyword>
<feature type="transmembrane region" description="Helical" evidence="1">
    <location>
        <begin position="47"/>
        <end position="68"/>
    </location>
</feature>
<evidence type="ECO:0000313" key="2">
    <source>
        <dbReference type="EMBL" id="GGY78680.1"/>
    </source>
</evidence>
<dbReference type="EMBL" id="BMXV01000006">
    <property type="protein sequence ID" value="GGY78680.1"/>
    <property type="molecule type" value="Genomic_DNA"/>
</dbReference>
<feature type="transmembrane region" description="Helical" evidence="1">
    <location>
        <begin position="21"/>
        <end position="41"/>
    </location>
</feature>
<gene>
    <name evidence="2" type="ORF">GCM10007071_27570</name>
</gene>
<name>A0ABQ3B3W2_9GAMM</name>
<keyword evidence="3" id="KW-1185">Reference proteome</keyword>
<accession>A0ABQ3B3W2</accession>
<evidence type="ECO:0000256" key="1">
    <source>
        <dbReference type="SAM" id="Phobius"/>
    </source>
</evidence>
<comment type="caution">
    <text evidence="2">The sequence shown here is derived from an EMBL/GenBank/DDBJ whole genome shotgun (WGS) entry which is preliminary data.</text>
</comment>